<protein>
    <submittedName>
        <fullName evidence="1">SnoaL-like polyketide cyclase</fullName>
    </submittedName>
</protein>
<organism evidence="1 2">
    <name type="scientific">Candidatus Nitrosocosmicus oleophilus</name>
    <dbReference type="NCBI Taxonomy" id="1353260"/>
    <lineage>
        <taxon>Archaea</taxon>
        <taxon>Nitrososphaerota</taxon>
        <taxon>Nitrososphaeria</taxon>
        <taxon>Nitrososphaerales</taxon>
        <taxon>Nitrososphaeraceae</taxon>
        <taxon>Candidatus Nitrosocosmicus</taxon>
    </lineage>
</organism>
<dbReference type="AlphaFoldDB" id="A0A654LZQ3"/>
<name>A0A654LZQ3_9ARCH</name>
<gene>
    <name evidence="1" type="ORF">NMY3_02069</name>
</gene>
<dbReference type="Gene3D" id="3.10.450.50">
    <property type="match status" value="1"/>
</dbReference>
<dbReference type="PANTHER" id="PTHR38436:SF1">
    <property type="entry name" value="ESTER CYCLASE"/>
    <property type="match status" value="1"/>
</dbReference>
<dbReference type="InterPro" id="IPR009959">
    <property type="entry name" value="Cyclase_SnoaL-like"/>
</dbReference>
<dbReference type="PANTHER" id="PTHR38436">
    <property type="entry name" value="POLYKETIDE CYCLASE SNOAL-LIKE DOMAIN"/>
    <property type="match status" value="1"/>
</dbReference>
<dbReference type="Proteomes" id="UP000058925">
    <property type="component" value="Chromosome"/>
</dbReference>
<dbReference type="EMBL" id="CP012850">
    <property type="protein sequence ID" value="ALI36270.1"/>
    <property type="molecule type" value="Genomic_DNA"/>
</dbReference>
<dbReference type="GeneID" id="60422042"/>
<dbReference type="Pfam" id="PF07366">
    <property type="entry name" value="SnoaL"/>
    <property type="match status" value="1"/>
</dbReference>
<evidence type="ECO:0000313" key="2">
    <source>
        <dbReference type="Proteomes" id="UP000058925"/>
    </source>
</evidence>
<sequence length="143" mass="16418">MSETDNLNAVTRFIENVCNKGELNEIDELFTEDIIWHGGEYVTGIIDFKQSIKETRETWPDIKFKIQDSFAEENKVVIRWIVAATQEGEFMGIPASHEKFDTYGMEIFHFDGNKIKEVWTVFDALTPAMKMGLVEAVVPEPPK</sequence>
<dbReference type="SUPFAM" id="SSF54427">
    <property type="entry name" value="NTF2-like"/>
    <property type="match status" value="1"/>
</dbReference>
<reference evidence="2" key="1">
    <citation type="submission" date="2015-10" db="EMBL/GenBank/DDBJ databases">
        <title>Niche specialization of a soil ammonia-oxidizing archaeon, Candidatus Nitrosocosmicus oleophilus.</title>
        <authorList>
            <person name="Jung M.-Y."/>
            <person name="Rhee S.-K."/>
        </authorList>
    </citation>
    <scope>NUCLEOTIDE SEQUENCE [LARGE SCALE GENOMIC DNA]</scope>
    <source>
        <strain evidence="2">MY3</strain>
    </source>
</reference>
<dbReference type="RefSeq" id="WP_196815571.1">
    <property type="nucleotide sequence ID" value="NZ_CP012850.1"/>
</dbReference>
<dbReference type="InterPro" id="IPR032710">
    <property type="entry name" value="NTF2-like_dom_sf"/>
</dbReference>
<accession>A0A654LZQ3</accession>
<dbReference type="GO" id="GO:0030638">
    <property type="term" value="P:polyketide metabolic process"/>
    <property type="evidence" value="ECO:0007669"/>
    <property type="project" value="InterPro"/>
</dbReference>
<evidence type="ECO:0000313" key="1">
    <source>
        <dbReference type="EMBL" id="ALI36270.1"/>
    </source>
</evidence>
<proteinExistence type="predicted"/>
<dbReference type="OrthoDB" id="8685at2157"/>
<keyword evidence="2" id="KW-1185">Reference proteome</keyword>
<dbReference type="KEGG" id="taa:NMY3_02069"/>